<dbReference type="InterPro" id="IPR003859">
    <property type="entry name" value="Galactosyl_T"/>
</dbReference>
<keyword evidence="9 11" id="KW-0472">Membrane</keyword>
<proteinExistence type="inferred from homology"/>
<dbReference type="Proteomes" id="UP001519460">
    <property type="component" value="Unassembled WGS sequence"/>
</dbReference>
<comment type="subcellular location">
    <subcellularLocation>
        <location evidence="1">Membrane</location>
        <topology evidence="1">Single-pass type II membrane protein</topology>
    </subcellularLocation>
</comment>
<dbReference type="AlphaFoldDB" id="A0ABD0KFX2"/>
<evidence type="ECO:0000256" key="4">
    <source>
        <dbReference type="ARBA" id="ARBA00022676"/>
    </source>
</evidence>
<evidence type="ECO:0000256" key="1">
    <source>
        <dbReference type="ARBA" id="ARBA00004606"/>
    </source>
</evidence>
<evidence type="ECO:0000256" key="5">
    <source>
        <dbReference type="ARBA" id="ARBA00022679"/>
    </source>
</evidence>
<dbReference type="InterPro" id="IPR029044">
    <property type="entry name" value="Nucleotide-diphossugar_trans"/>
</dbReference>
<dbReference type="Pfam" id="PF02709">
    <property type="entry name" value="Glyco_transf_7C"/>
    <property type="match status" value="1"/>
</dbReference>
<evidence type="ECO:0000256" key="3">
    <source>
        <dbReference type="ARBA" id="ARBA00005735"/>
    </source>
</evidence>
<feature type="domain" description="Galactosyltransferase C-terminal" evidence="12">
    <location>
        <begin position="256"/>
        <end position="311"/>
    </location>
</feature>
<comment type="function">
    <text evidence="11">Catalyses the transfer of galactose onto proteins or lipids.</text>
</comment>
<dbReference type="PANTHER" id="PTHR19300">
    <property type="entry name" value="BETA-1,4-GALACTOSYLTRANSFERASE"/>
    <property type="match status" value="1"/>
</dbReference>
<evidence type="ECO:0000256" key="11">
    <source>
        <dbReference type="RuleBase" id="RU368121"/>
    </source>
</evidence>
<name>A0ABD0KFX2_9CAEN</name>
<dbReference type="Gene3D" id="3.90.550.10">
    <property type="entry name" value="Spore Coat Polysaccharide Biosynthesis Protein SpsA, Chain A"/>
    <property type="match status" value="1"/>
</dbReference>
<comment type="pathway">
    <text evidence="2 11">Protein modification; protein glycosylation.</text>
</comment>
<feature type="transmembrane region" description="Helical" evidence="11">
    <location>
        <begin position="20"/>
        <end position="41"/>
    </location>
</feature>
<evidence type="ECO:0000313" key="14">
    <source>
        <dbReference type="EMBL" id="KAK7485979.1"/>
    </source>
</evidence>
<keyword evidence="10 11" id="KW-0325">Glycoprotein</keyword>
<dbReference type="GO" id="GO:0016757">
    <property type="term" value="F:glycosyltransferase activity"/>
    <property type="evidence" value="ECO:0007669"/>
    <property type="project" value="UniProtKB-KW"/>
</dbReference>
<comment type="similarity">
    <text evidence="3 11">Belongs to the glycosyltransferase 7 family.</text>
</comment>
<evidence type="ECO:0000259" key="13">
    <source>
        <dbReference type="Pfam" id="PF13733"/>
    </source>
</evidence>
<dbReference type="PANTHER" id="PTHR19300:SF57">
    <property type="entry name" value="BETA-1,4-N-ACETYLGALACTOSAMINYLTRANSFERASE"/>
    <property type="match status" value="1"/>
</dbReference>
<evidence type="ECO:0000313" key="15">
    <source>
        <dbReference type="Proteomes" id="UP001519460"/>
    </source>
</evidence>
<accession>A0ABD0KFX2</accession>
<evidence type="ECO:0000256" key="10">
    <source>
        <dbReference type="ARBA" id="ARBA00023180"/>
    </source>
</evidence>
<keyword evidence="15" id="KW-1185">Reference proteome</keyword>
<dbReference type="Pfam" id="PF13733">
    <property type="entry name" value="Glyco_transf_7N"/>
    <property type="match status" value="1"/>
</dbReference>
<dbReference type="EMBL" id="JACVVK020000185">
    <property type="protein sequence ID" value="KAK7485979.1"/>
    <property type="molecule type" value="Genomic_DNA"/>
</dbReference>
<keyword evidence="5 11" id="KW-0808">Transferase</keyword>
<keyword evidence="4 11" id="KW-0328">Glycosyltransferase</keyword>
<evidence type="ECO:0000256" key="8">
    <source>
        <dbReference type="ARBA" id="ARBA00022989"/>
    </source>
</evidence>
<dbReference type="GO" id="GO:0016020">
    <property type="term" value="C:membrane"/>
    <property type="evidence" value="ECO:0007669"/>
    <property type="project" value="UniProtKB-SubCell"/>
</dbReference>
<feature type="domain" description="Galactosyltransferase N-terminal" evidence="13">
    <location>
        <begin position="93"/>
        <end position="227"/>
    </location>
</feature>
<protein>
    <recommendedName>
        <fullName evidence="11">Beta-1,4-galactosyltransferase</fullName>
        <ecNumber evidence="11">2.4.1.-</ecNumber>
    </recommendedName>
</protein>
<dbReference type="EC" id="2.4.1.-" evidence="11"/>
<keyword evidence="6 11" id="KW-0812">Transmembrane</keyword>
<keyword evidence="7 11" id="KW-0735">Signal-anchor</keyword>
<evidence type="ECO:0000259" key="12">
    <source>
        <dbReference type="Pfam" id="PF02709"/>
    </source>
</evidence>
<dbReference type="SUPFAM" id="SSF53448">
    <property type="entry name" value="Nucleotide-diphospho-sugar transferases"/>
    <property type="match status" value="1"/>
</dbReference>
<evidence type="ECO:0000256" key="7">
    <source>
        <dbReference type="ARBA" id="ARBA00022968"/>
    </source>
</evidence>
<evidence type="ECO:0000256" key="6">
    <source>
        <dbReference type="ARBA" id="ARBA00022692"/>
    </source>
</evidence>
<evidence type="ECO:0000256" key="9">
    <source>
        <dbReference type="ARBA" id="ARBA00023136"/>
    </source>
</evidence>
<dbReference type="InterPro" id="IPR027995">
    <property type="entry name" value="Galactosyl_T_N"/>
</dbReference>
<sequence length="372" mass="42177">MRIVSDLKHKVLACASSRKFLILVLLGVLKVIVFLVCSRYLQQWPLWSNTKSRGTPLVLGPPGQPMVARGGVVVYPRAHVTPPWARDDTENLCPVMPPRLVGPLFVNTSALAPDPNTTVALNPGLEPGGHYHPPDCRARHRVAIIVPYRNRLQHLHALLHHLHPILRRQLLDYFILVVEMAMPTMFNRGMLLNIGAVEAVGLWDVRCFILHDVDMLPEDDRNLYTCTDQPRHMPSAIKKGMRPLYWLPRQPTTEAVVSLKKEHFSMVNGYSNLYFGWGAEDDDFANRLTADGLLKVTSPSPHIGRYRMFAHGADPGNDRNPLGMRLFAKWKARQNTDGLNSLQYEVKKVEFRPGYTWMLVSVSRNDSTHHTQ</sequence>
<keyword evidence="8 11" id="KW-1133">Transmembrane helix</keyword>
<comment type="caution">
    <text evidence="14">The sequence shown here is derived from an EMBL/GenBank/DDBJ whole genome shotgun (WGS) entry which is preliminary data.</text>
</comment>
<organism evidence="14 15">
    <name type="scientific">Batillaria attramentaria</name>
    <dbReference type="NCBI Taxonomy" id="370345"/>
    <lineage>
        <taxon>Eukaryota</taxon>
        <taxon>Metazoa</taxon>
        <taxon>Spiralia</taxon>
        <taxon>Lophotrochozoa</taxon>
        <taxon>Mollusca</taxon>
        <taxon>Gastropoda</taxon>
        <taxon>Caenogastropoda</taxon>
        <taxon>Sorbeoconcha</taxon>
        <taxon>Cerithioidea</taxon>
        <taxon>Batillariidae</taxon>
        <taxon>Batillaria</taxon>
    </lineage>
</organism>
<reference evidence="14 15" key="1">
    <citation type="journal article" date="2023" name="Sci. Data">
        <title>Genome assembly of the Korean intertidal mud-creeper Batillaria attramentaria.</title>
        <authorList>
            <person name="Patra A.K."/>
            <person name="Ho P.T."/>
            <person name="Jun S."/>
            <person name="Lee S.J."/>
            <person name="Kim Y."/>
            <person name="Won Y.J."/>
        </authorList>
    </citation>
    <scope>NUCLEOTIDE SEQUENCE [LARGE SCALE GENOMIC DNA]</scope>
    <source>
        <strain evidence="14">Wonlab-2016</strain>
    </source>
</reference>
<evidence type="ECO:0000256" key="2">
    <source>
        <dbReference type="ARBA" id="ARBA00004922"/>
    </source>
</evidence>
<dbReference type="InterPro" id="IPR027791">
    <property type="entry name" value="Galactosyl_T_C"/>
</dbReference>
<dbReference type="PRINTS" id="PR02050">
    <property type="entry name" value="B14GALTRFASE"/>
</dbReference>
<gene>
    <name evidence="14" type="ORF">BaRGS_00022731</name>
</gene>